<keyword evidence="2" id="KW-0732">Signal</keyword>
<evidence type="ECO:0000256" key="1">
    <source>
        <dbReference type="SAM" id="MobiDB-lite"/>
    </source>
</evidence>
<evidence type="ECO:0008006" key="5">
    <source>
        <dbReference type="Google" id="ProtNLM"/>
    </source>
</evidence>
<dbReference type="eggNOG" id="COG3650">
    <property type="taxonomic scope" value="Bacteria"/>
</dbReference>
<evidence type="ECO:0000256" key="2">
    <source>
        <dbReference type="SAM" id="SignalP"/>
    </source>
</evidence>
<dbReference type="AlphaFoldDB" id="A0A091BGJ0"/>
<proteinExistence type="predicted"/>
<dbReference type="OrthoDB" id="5348860at2"/>
<feature type="chain" id="PRO_5001871550" description="C-type lysozyme inhibitor domain-containing protein" evidence="2">
    <location>
        <begin position="23"/>
        <end position="289"/>
    </location>
</feature>
<reference evidence="3 4" key="1">
    <citation type="submission" date="2013-09" db="EMBL/GenBank/DDBJ databases">
        <title>Genome sequencing of Arenimonas malthae.</title>
        <authorList>
            <person name="Chen F."/>
            <person name="Wang G."/>
        </authorList>
    </citation>
    <scope>NUCLEOTIDE SEQUENCE [LARGE SCALE GENOMIC DNA]</scope>
    <source>
        <strain evidence="3 4">CC-JY-1</strain>
    </source>
</reference>
<dbReference type="Proteomes" id="UP000029392">
    <property type="component" value="Unassembled WGS sequence"/>
</dbReference>
<feature type="compositionally biased region" description="Low complexity" evidence="1">
    <location>
        <begin position="29"/>
        <end position="49"/>
    </location>
</feature>
<dbReference type="RefSeq" id="WP_043800350.1">
    <property type="nucleotide sequence ID" value="NZ_AVCH01000028.1"/>
</dbReference>
<feature type="region of interest" description="Disordered" evidence="1">
    <location>
        <begin position="23"/>
        <end position="49"/>
    </location>
</feature>
<dbReference type="PATRIC" id="fig|1384054.3.peg.497"/>
<feature type="signal peptide" evidence="2">
    <location>
        <begin position="1"/>
        <end position="22"/>
    </location>
</feature>
<evidence type="ECO:0000313" key="4">
    <source>
        <dbReference type="Proteomes" id="UP000029392"/>
    </source>
</evidence>
<comment type="caution">
    <text evidence="3">The sequence shown here is derived from an EMBL/GenBank/DDBJ whole genome shotgun (WGS) entry which is preliminary data.</text>
</comment>
<dbReference type="EMBL" id="AVCH01000028">
    <property type="protein sequence ID" value="KFN51843.1"/>
    <property type="molecule type" value="Genomic_DNA"/>
</dbReference>
<protein>
    <recommendedName>
        <fullName evidence="5">C-type lysozyme inhibitor domain-containing protein</fullName>
    </recommendedName>
</protein>
<gene>
    <name evidence="3" type="ORF">N790_13775</name>
</gene>
<dbReference type="STRING" id="1384054.N790_13775"/>
<name>A0A091BGJ0_9GAMM</name>
<evidence type="ECO:0000313" key="3">
    <source>
        <dbReference type="EMBL" id="KFN51843.1"/>
    </source>
</evidence>
<dbReference type="PROSITE" id="PS51257">
    <property type="entry name" value="PROKAR_LIPOPROTEIN"/>
    <property type="match status" value="1"/>
</dbReference>
<accession>A0A091BGJ0</accession>
<keyword evidence="4" id="KW-1185">Reference proteome</keyword>
<organism evidence="3 4">
    <name type="scientific">Arenimonas malthae CC-JY-1</name>
    <dbReference type="NCBI Taxonomy" id="1384054"/>
    <lineage>
        <taxon>Bacteria</taxon>
        <taxon>Pseudomonadati</taxon>
        <taxon>Pseudomonadota</taxon>
        <taxon>Gammaproteobacteria</taxon>
        <taxon>Lysobacterales</taxon>
        <taxon>Lysobacteraceae</taxon>
        <taxon>Arenimonas</taxon>
    </lineage>
</organism>
<sequence length="289" mass="29516">MNARTPIALALLLALAACSRDAAPPPAETPAAAPAPVAEAPAPAEAEAAPPAGQVPRAFLCRGNEPFWALDLAVDNALLKTPEGETVLAGELRATDGGAWTFRGAPEDSPGDAVGALLSPAQCFDTMADGPAMPFSAAVNFADGSTANGCCTAEYGLDLGAAPAFDAATKADDDWSRQLPSLATAVSRCALDAGVATDVVTKAWPMNRGKATVRLRDSGMARFDCLVDLGSGEIESVQPVAEADTAPGEGSPLWLPVRENPPVLHCGRVERVTGADGATTGWLHYPEGC</sequence>